<dbReference type="GO" id="GO:0005884">
    <property type="term" value="C:actin filament"/>
    <property type="evidence" value="ECO:0007669"/>
    <property type="project" value="TreeGrafter"/>
</dbReference>
<evidence type="ECO:0000256" key="2">
    <source>
        <dbReference type="ARBA" id="ARBA00022490"/>
    </source>
</evidence>
<dbReference type="InterPro" id="IPR002108">
    <property type="entry name" value="ADF-H"/>
</dbReference>
<dbReference type="InterPro" id="IPR029006">
    <property type="entry name" value="ADF-H/Gelsolin-like_dom_sf"/>
</dbReference>
<dbReference type="Proteomes" id="UP000620124">
    <property type="component" value="Unassembled WGS sequence"/>
</dbReference>
<dbReference type="PROSITE" id="PS51263">
    <property type="entry name" value="ADF_H"/>
    <property type="match status" value="1"/>
</dbReference>
<protein>
    <submittedName>
        <fullName evidence="8">Putative ADF-like domain-containing protein</fullName>
    </submittedName>
</protein>
<reference evidence="8" key="1">
    <citation type="submission" date="2020-05" db="EMBL/GenBank/DDBJ databases">
        <title>Mycena genomes resolve the evolution of fungal bioluminescence.</title>
        <authorList>
            <person name="Tsai I.J."/>
        </authorList>
    </citation>
    <scope>NUCLEOTIDE SEQUENCE</scope>
    <source>
        <strain evidence="8">CCC161011</strain>
    </source>
</reference>
<accession>A0A8H6YKP5</accession>
<evidence type="ECO:0000256" key="3">
    <source>
        <dbReference type="ARBA" id="ARBA00023203"/>
    </source>
</evidence>
<dbReference type="PANTHER" id="PTHR10829">
    <property type="entry name" value="CORTACTIN AND DREBRIN"/>
    <property type="match status" value="1"/>
</dbReference>
<dbReference type="EMBL" id="JACAZI010000005">
    <property type="protein sequence ID" value="KAF7360451.1"/>
    <property type="molecule type" value="Genomic_DNA"/>
</dbReference>
<dbReference type="GO" id="GO:0051015">
    <property type="term" value="F:actin filament binding"/>
    <property type="evidence" value="ECO:0007669"/>
    <property type="project" value="TreeGrafter"/>
</dbReference>
<comment type="subcellular location">
    <subcellularLocation>
        <location evidence="1">Cytoplasm</location>
        <location evidence="1">Cytoskeleton</location>
    </subcellularLocation>
</comment>
<comment type="similarity">
    <text evidence="5">Belongs to the actin-binding proteins ADF family. Coactosin subfamily.</text>
</comment>
<dbReference type="GO" id="GO:0030833">
    <property type="term" value="P:regulation of actin filament polymerization"/>
    <property type="evidence" value="ECO:0007669"/>
    <property type="project" value="TreeGrafter"/>
</dbReference>
<dbReference type="PANTHER" id="PTHR10829:SF56">
    <property type="entry name" value="ADF-H DOMAIN-CONTAINING PROTEIN"/>
    <property type="match status" value="1"/>
</dbReference>
<keyword evidence="9" id="KW-1185">Reference proteome</keyword>
<dbReference type="Gene3D" id="3.40.20.10">
    <property type="entry name" value="Severin"/>
    <property type="match status" value="1"/>
</dbReference>
<dbReference type="GO" id="GO:0030427">
    <property type="term" value="C:site of polarized growth"/>
    <property type="evidence" value="ECO:0007669"/>
    <property type="project" value="TreeGrafter"/>
</dbReference>
<dbReference type="CDD" id="cd11282">
    <property type="entry name" value="ADF_coactosin_like"/>
    <property type="match status" value="1"/>
</dbReference>
<evidence type="ECO:0000256" key="5">
    <source>
        <dbReference type="ARBA" id="ARBA00038052"/>
    </source>
</evidence>
<proteinExistence type="inferred from homology"/>
<keyword evidence="6" id="KW-1133">Transmembrane helix</keyword>
<gene>
    <name evidence="8" type="ORF">MVEN_00775500</name>
</gene>
<feature type="domain" description="ADF-H" evidence="7">
    <location>
        <begin position="1"/>
        <end position="141"/>
    </location>
</feature>
<evidence type="ECO:0000259" key="7">
    <source>
        <dbReference type="PROSITE" id="PS51263"/>
    </source>
</evidence>
<dbReference type="FunFam" id="3.40.20.10:FF:000018">
    <property type="entry name" value="Coactosin-like 1"/>
    <property type="match status" value="1"/>
</dbReference>
<keyword evidence="6" id="KW-0812">Transmembrane</keyword>
<feature type="transmembrane region" description="Helical" evidence="6">
    <location>
        <begin position="253"/>
        <end position="281"/>
    </location>
</feature>
<keyword evidence="3" id="KW-0009">Actin-binding</keyword>
<dbReference type="AlphaFoldDB" id="A0A8H6YKP5"/>
<evidence type="ECO:0000256" key="4">
    <source>
        <dbReference type="ARBA" id="ARBA00023212"/>
    </source>
</evidence>
<evidence type="ECO:0000313" key="9">
    <source>
        <dbReference type="Proteomes" id="UP000620124"/>
    </source>
</evidence>
<dbReference type="SUPFAM" id="SSF55753">
    <property type="entry name" value="Actin depolymerizing proteins"/>
    <property type="match status" value="1"/>
</dbReference>
<evidence type="ECO:0000256" key="1">
    <source>
        <dbReference type="ARBA" id="ARBA00004245"/>
    </source>
</evidence>
<dbReference type="Pfam" id="PF00241">
    <property type="entry name" value="Cofilin_ADF"/>
    <property type="match status" value="1"/>
</dbReference>
<keyword evidence="4" id="KW-0206">Cytoskeleton</keyword>
<sequence length="294" mass="32848">MADVSDPAIDEAYQDVRSDKTDTNWLLLDYESDRSDKLKLTSTGTGGLAQLRDALDDGKASFAYARVAYSNDKESTREKFILVVWIGPQCKVMRKAKARPSTPRVRFLPVLILAPLGIYHLVLDPLMSTPAAFNIFLTPPRSRISTPSFSVCSAKFLSQYRLLRRIQISVHAADVKGTLRVYSIEVAAREKDDLNEDPIIVRLRKVRASHVVFAVVCHFPLHFMISFILHIFLPVPNPKLNPFPFPKSFVLRVRPVAALLLLLPLPCLAFLPFAMTISYVLTYAQAGGASYDGV</sequence>
<evidence type="ECO:0000313" key="8">
    <source>
        <dbReference type="EMBL" id="KAF7360451.1"/>
    </source>
</evidence>
<organism evidence="8 9">
    <name type="scientific">Mycena venus</name>
    <dbReference type="NCBI Taxonomy" id="2733690"/>
    <lineage>
        <taxon>Eukaryota</taxon>
        <taxon>Fungi</taxon>
        <taxon>Dikarya</taxon>
        <taxon>Basidiomycota</taxon>
        <taxon>Agaricomycotina</taxon>
        <taxon>Agaricomycetes</taxon>
        <taxon>Agaricomycetidae</taxon>
        <taxon>Agaricales</taxon>
        <taxon>Marasmiineae</taxon>
        <taxon>Mycenaceae</taxon>
        <taxon>Mycena</taxon>
    </lineage>
</organism>
<feature type="transmembrane region" description="Helical" evidence="6">
    <location>
        <begin position="211"/>
        <end position="233"/>
    </location>
</feature>
<evidence type="ECO:0000256" key="6">
    <source>
        <dbReference type="SAM" id="Phobius"/>
    </source>
</evidence>
<dbReference type="OrthoDB" id="20822at2759"/>
<comment type="caution">
    <text evidence="8">The sequence shown here is derived from an EMBL/GenBank/DDBJ whole genome shotgun (WGS) entry which is preliminary data.</text>
</comment>
<keyword evidence="6" id="KW-0472">Membrane</keyword>
<keyword evidence="2" id="KW-0963">Cytoplasm</keyword>
<dbReference type="GO" id="GO:0030864">
    <property type="term" value="C:cortical actin cytoskeleton"/>
    <property type="evidence" value="ECO:0007669"/>
    <property type="project" value="TreeGrafter"/>
</dbReference>
<name>A0A8H6YKP5_9AGAR</name>